<proteinExistence type="predicted"/>
<gene>
    <name evidence="1" type="ORF">C1I91_07395</name>
</gene>
<dbReference type="KEGG" id="cmah:C1I91_07395"/>
<dbReference type="EMBL" id="CP025746">
    <property type="protein sequence ID" value="QAA31473.1"/>
    <property type="molecule type" value="Genomic_DNA"/>
</dbReference>
<evidence type="ECO:0000313" key="2">
    <source>
        <dbReference type="Proteomes" id="UP000286268"/>
    </source>
</evidence>
<sequence length="72" mass="8295">MNWKRGIVTFDDGSSYDSEFLVNEEGQIYNVKVFKNGEAIKEVEAEEFAEKLGKSVEDIYPYKASFGENIYK</sequence>
<organism evidence="1 2">
    <name type="scientific">Clostridium manihotivorum</name>
    <dbReference type="NCBI Taxonomy" id="2320868"/>
    <lineage>
        <taxon>Bacteria</taxon>
        <taxon>Bacillati</taxon>
        <taxon>Bacillota</taxon>
        <taxon>Clostridia</taxon>
        <taxon>Eubacteriales</taxon>
        <taxon>Clostridiaceae</taxon>
        <taxon>Clostridium</taxon>
    </lineage>
</organism>
<dbReference type="OrthoDB" id="1753480at2"/>
<dbReference type="AlphaFoldDB" id="A0A3R5V6S1"/>
<evidence type="ECO:0000313" key="1">
    <source>
        <dbReference type="EMBL" id="QAA31473.1"/>
    </source>
</evidence>
<dbReference type="RefSeq" id="WP_128212286.1">
    <property type="nucleotide sequence ID" value="NZ_CP025746.1"/>
</dbReference>
<accession>A0A3R5V6S1</accession>
<reference evidence="1 2" key="1">
    <citation type="submission" date="2018-01" db="EMBL/GenBank/DDBJ databases">
        <title>Genome Sequencing and Assembly of Anaerobacter polyendosporus strain CT4.</title>
        <authorList>
            <person name="Tachaapaikoon C."/>
            <person name="Sutheeworapong S."/>
            <person name="Jenjaroenpun P."/>
            <person name="Wongsurawat T."/>
            <person name="Nookeaw I."/>
            <person name="Cheawchanlertfa P."/>
            <person name="Kosugi A."/>
            <person name="Cheevadhanarak S."/>
            <person name="Ratanakhanokchai K."/>
        </authorList>
    </citation>
    <scope>NUCLEOTIDE SEQUENCE [LARGE SCALE GENOMIC DNA]</scope>
    <source>
        <strain evidence="1 2">CT4</strain>
    </source>
</reference>
<protein>
    <submittedName>
        <fullName evidence="1">Uncharacterized protein</fullName>
    </submittedName>
</protein>
<dbReference type="Proteomes" id="UP000286268">
    <property type="component" value="Chromosome"/>
</dbReference>
<keyword evidence="2" id="KW-1185">Reference proteome</keyword>
<name>A0A3R5V6S1_9CLOT</name>